<organism evidence="4 5">
    <name type="scientific">Oncorhynchus mykiss</name>
    <name type="common">Rainbow trout</name>
    <name type="synonym">Salmo gairdneri</name>
    <dbReference type="NCBI Taxonomy" id="8022"/>
    <lineage>
        <taxon>Eukaryota</taxon>
        <taxon>Metazoa</taxon>
        <taxon>Chordata</taxon>
        <taxon>Craniata</taxon>
        <taxon>Vertebrata</taxon>
        <taxon>Euteleostomi</taxon>
        <taxon>Actinopterygii</taxon>
        <taxon>Neopterygii</taxon>
        <taxon>Teleostei</taxon>
        <taxon>Protacanthopterygii</taxon>
        <taxon>Salmoniformes</taxon>
        <taxon>Salmonidae</taxon>
        <taxon>Salmoninae</taxon>
        <taxon>Oncorhynchus</taxon>
    </lineage>
</organism>
<evidence type="ECO:0000259" key="3">
    <source>
        <dbReference type="PROSITE" id="PS50127"/>
    </source>
</evidence>
<dbReference type="Pfam" id="PF00179">
    <property type="entry name" value="UQ_con"/>
    <property type="match status" value="1"/>
</dbReference>
<dbReference type="InterPro" id="IPR000608">
    <property type="entry name" value="UBC"/>
</dbReference>
<dbReference type="InterPro" id="IPR016135">
    <property type="entry name" value="UBQ-conjugating_enzyme/RWD"/>
</dbReference>
<dbReference type="Proteomes" id="UP000694395">
    <property type="component" value="Chromosome 23"/>
</dbReference>
<reference evidence="4" key="1">
    <citation type="submission" date="2020-07" db="EMBL/GenBank/DDBJ databases">
        <title>A long reads based de novo assembly of the rainbow trout Arlee double haploid line genome.</title>
        <authorList>
            <person name="Gao G."/>
            <person name="Palti Y."/>
        </authorList>
    </citation>
    <scope>NUCLEOTIDE SEQUENCE [LARGE SCALE GENOMIC DNA]</scope>
</reference>
<keyword evidence="1" id="KW-0808">Transferase</keyword>
<sequence>MKKLQFDTFEMVSEDDDGKLVFKVNYHYMSQVKNASDANSAARARRLAQEAVTLSTSLPLSSSSSVFVRCDEERLDIMKVLITGPADTPYANGCFEFDVYFPQDYPNSPPLVNLETTGGHSVRFNPNLYNDGKVSPIQLLRVRGLVRSWVNCLAFNQQFKCWGFGSFREKCLPSLQLLAFHEKMSNLSVYSAPVCPE</sequence>
<dbReference type="PROSITE" id="PS50127">
    <property type="entry name" value="UBC_2"/>
    <property type="match status" value="1"/>
</dbReference>
<proteinExistence type="predicted"/>
<protein>
    <submittedName>
        <fullName evidence="4">Baculoviral IAP repeat containing 6</fullName>
    </submittedName>
</protein>
<accession>A0A8K9UT49</accession>
<dbReference type="GO" id="GO:0043066">
    <property type="term" value="P:negative regulation of apoptotic process"/>
    <property type="evidence" value="ECO:0007669"/>
    <property type="project" value="TreeGrafter"/>
</dbReference>
<evidence type="ECO:0000313" key="4">
    <source>
        <dbReference type="Ensembl" id="ENSOMYP00000114342.1"/>
    </source>
</evidence>
<evidence type="ECO:0000256" key="1">
    <source>
        <dbReference type="ARBA" id="ARBA00022679"/>
    </source>
</evidence>
<dbReference type="Gene3D" id="3.10.110.10">
    <property type="entry name" value="Ubiquitin Conjugating Enzyme"/>
    <property type="match status" value="1"/>
</dbReference>
<dbReference type="GO" id="GO:0005634">
    <property type="term" value="C:nucleus"/>
    <property type="evidence" value="ECO:0007669"/>
    <property type="project" value="TreeGrafter"/>
</dbReference>
<dbReference type="PANTHER" id="PTHR46116">
    <property type="entry name" value="(E3-INDEPENDENT) E2 UBIQUITIN-CONJUGATING ENZYME"/>
    <property type="match status" value="1"/>
</dbReference>
<keyword evidence="2" id="KW-0833">Ubl conjugation pathway</keyword>
<name>A0A8K9UT49_ONCMY</name>
<dbReference type="GO" id="GO:0016740">
    <property type="term" value="F:transferase activity"/>
    <property type="evidence" value="ECO:0007669"/>
    <property type="project" value="UniProtKB-KW"/>
</dbReference>
<dbReference type="SUPFAM" id="SSF54495">
    <property type="entry name" value="UBC-like"/>
    <property type="match status" value="1"/>
</dbReference>
<dbReference type="Ensembl" id="ENSOMYT00000142191.1">
    <property type="protein sequence ID" value="ENSOMYP00000114342.1"/>
    <property type="gene ID" value="ENSOMYG00000030671.2"/>
</dbReference>
<dbReference type="GO" id="GO:0004869">
    <property type="term" value="F:cysteine-type endopeptidase inhibitor activity"/>
    <property type="evidence" value="ECO:0007669"/>
    <property type="project" value="TreeGrafter"/>
</dbReference>
<dbReference type="PANTHER" id="PTHR46116:SF39">
    <property type="entry name" value="BACULOVIRAL IAP REPEAT-CONTAINING PROTEIN 6"/>
    <property type="match status" value="1"/>
</dbReference>
<dbReference type="AlphaFoldDB" id="A0A8K9UT49"/>
<reference evidence="4" key="2">
    <citation type="submission" date="2025-08" db="UniProtKB">
        <authorList>
            <consortium name="Ensembl"/>
        </authorList>
    </citation>
    <scope>IDENTIFICATION</scope>
</reference>
<reference evidence="4" key="3">
    <citation type="submission" date="2025-09" db="UniProtKB">
        <authorList>
            <consortium name="Ensembl"/>
        </authorList>
    </citation>
    <scope>IDENTIFICATION</scope>
</reference>
<evidence type="ECO:0000313" key="5">
    <source>
        <dbReference type="Proteomes" id="UP000694395"/>
    </source>
</evidence>
<keyword evidence="5" id="KW-1185">Reference proteome</keyword>
<dbReference type="SMART" id="SM00212">
    <property type="entry name" value="UBCc"/>
    <property type="match status" value="1"/>
</dbReference>
<dbReference type="GeneTree" id="ENSGT00940000156126"/>
<evidence type="ECO:0000256" key="2">
    <source>
        <dbReference type="ARBA" id="ARBA00022786"/>
    </source>
</evidence>
<feature type="domain" description="UBC core" evidence="3">
    <location>
        <begin position="42"/>
        <end position="197"/>
    </location>
</feature>
<dbReference type="FunFam" id="3.10.110.10:FF:000134">
    <property type="entry name" value="Baculoviral IAP repeat-containing 6"/>
    <property type="match status" value="1"/>
</dbReference>